<dbReference type="InterPro" id="IPR036640">
    <property type="entry name" value="ABC1_TM_sf"/>
</dbReference>
<feature type="compositionally biased region" description="Pro residues" evidence="10">
    <location>
        <begin position="576"/>
        <end position="589"/>
    </location>
</feature>
<dbReference type="InterPro" id="IPR039421">
    <property type="entry name" value="Type_1_exporter"/>
</dbReference>
<keyword evidence="6 14" id="KW-0067">ATP-binding</keyword>
<evidence type="ECO:0000256" key="2">
    <source>
        <dbReference type="ARBA" id="ARBA00022448"/>
    </source>
</evidence>
<evidence type="ECO:0000256" key="5">
    <source>
        <dbReference type="ARBA" id="ARBA00022741"/>
    </source>
</evidence>
<feature type="transmembrane region" description="Helical" evidence="11">
    <location>
        <begin position="643"/>
        <end position="666"/>
    </location>
</feature>
<dbReference type="PROSITE" id="PS00211">
    <property type="entry name" value="ABC_TRANSPORTER_1"/>
    <property type="match status" value="1"/>
</dbReference>
<evidence type="ECO:0000256" key="11">
    <source>
        <dbReference type="SAM" id="Phobius"/>
    </source>
</evidence>
<evidence type="ECO:0000313" key="14">
    <source>
        <dbReference type="EMBL" id="TGN78868.1"/>
    </source>
</evidence>
<feature type="transmembrane region" description="Helical" evidence="11">
    <location>
        <begin position="56"/>
        <end position="74"/>
    </location>
</feature>
<dbReference type="GO" id="GO:0015421">
    <property type="term" value="F:ABC-type oligopeptide transporter activity"/>
    <property type="evidence" value="ECO:0007669"/>
    <property type="project" value="TreeGrafter"/>
</dbReference>
<dbReference type="SUPFAM" id="SSF90123">
    <property type="entry name" value="ABC transporter transmembrane region"/>
    <property type="match status" value="2"/>
</dbReference>
<evidence type="ECO:0000313" key="15">
    <source>
        <dbReference type="Proteomes" id="UP000298513"/>
    </source>
</evidence>
<dbReference type="SMART" id="SM00382">
    <property type="entry name" value="AAA"/>
    <property type="match status" value="2"/>
</dbReference>
<evidence type="ECO:0000256" key="4">
    <source>
        <dbReference type="ARBA" id="ARBA00022692"/>
    </source>
</evidence>
<dbReference type="CDD" id="cd18543">
    <property type="entry name" value="ABC_6TM_Rv0194_D1_like"/>
    <property type="match status" value="1"/>
</dbReference>
<accession>A0A4Z1D9W2</accession>
<feature type="transmembrane region" description="Helical" evidence="11">
    <location>
        <begin position="21"/>
        <end position="41"/>
    </location>
</feature>
<feature type="domain" description="ABC transmembrane type-1" evidence="13">
    <location>
        <begin position="646"/>
        <end position="928"/>
    </location>
</feature>
<feature type="transmembrane region" description="Helical" evidence="11">
    <location>
        <begin position="753"/>
        <end position="779"/>
    </location>
</feature>
<keyword evidence="4 11" id="KW-0812">Transmembrane</keyword>
<comment type="caution">
    <text evidence="14">The sequence shown here is derived from an EMBL/GenBank/DDBJ whole genome shotgun (WGS) entry which is preliminary data.</text>
</comment>
<evidence type="ECO:0000256" key="10">
    <source>
        <dbReference type="SAM" id="MobiDB-lite"/>
    </source>
</evidence>
<evidence type="ECO:0000256" key="9">
    <source>
        <dbReference type="ARBA" id="ARBA00061644"/>
    </source>
</evidence>
<dbReference type="InterPro" id="IPR011527">
    <property type="entry name" value="ABC1_TM_dom"/>
</dbReference>
<dbReference type="InterPro" id="IPR017871">
    <property type="entry name" value="ABC_transporter-like_CS"/>
</dbReference>
<dbReference type="CDD" id="cd18546">
    <property type="entry name" value="ABC_6TM_Rv0194_D2_like"/>
    <property type="match status" value="1"/>
</dbReference>
<dbReference type="PROSITE" id="PS50929">
    <property type="entry name" value="ABC_TM1F"/>
    <property type="match status" value="2"/>
</dbReference>
<feature type="transmembrane region" description="Helical" evidence="11">
    <location>
        <begin position="785"/>
        <end position="803"/>
    </location>
</feature>
<dbReference type="PROSITE" id="PS50893">
    <property type="entry name" value="ABC_TRANSPORTER_2"/>
    <property type="match status" value="2"/>
</dbReference>
<feature type="transmembrane region" description="Helical" evidence="11">
    <location>
        <begin position="678"/>
        <end position="699"/>
    </location>
</feature>
<proteinExistence type="inferred from homology"/>
<keyword evidence="8 11" id="KW-0472">Membrane</keyword>
<dbReference type="PANTHER" id="PTHR43394">
    <property type="entry name" value="ATP-DEPENDENT PERMEASE MDL1, MITOCHONDRIAL"/>
    <property type="match status" value="1"/>
</dbReference>
<keyword evidence="5" id="KW-0547">Nucleotide-binding</keyword>
<dbReference type="GO" id="GO:0005524">
    <property type="term" value="F:ATP binding"/>
    <property type="evidence" value="ECO:0007669"/>
    <property type="project" value="UniProtKB-KW"/>
</dbReference>
<evidence type="ECO:0000259" key="13">
    <source>
        <dbReference type="PROSITE" id="PS50929"/>
    </source>
</evidence>
<dbReference type="AlphaFoldDB" id="A0A4Z1D9W2"/>
<evidence type="ECO:0000259" key="12">
    <source>
        <dbReference type="PROSITE" id="PS50893"/>
    </source>
</evidence>
<evidence type="ECO:0000256" key="7">
    <source>
        <dbReference type="ARBA" id="ARBA00022989"/>
    </source>
</evidence>
<comment type="similarity">
    <text evidence="9">Belongs to the ABC transporter superfamily. Lipid exporter (TC 3.A.1.106) family.</text>
</comment>
<dbReference type="FunFam" id="3.40.50.300:FF:000299">
    <property type="entry name" value="ABC transporter ATP-binding protein/permease"/>
    <property type="match status" value="2"/>
</dbReference>
<dbReference type="InterPro" id="IPR003439">
    <property type="entry name" value="ABC_transporter-like_ATP-bd"/>
</dbReference>
<name>A0A4Z1D9W2_STRGP</name>
<feature type="transmembrane region" description="Helical" evidence="11">
    <location>
        <begin position="895"/>
        <end position="917"/>
    </location>
</feature>
<dbReference type="Gene3D" id="1.20.1560.10">
    <property type="entry name" value="ABC transporter type 1, transmembrane domain"/>
    <property type="match status" value="2"/>
</dbReference>
<feature type="transmembrane region" description="Helical" evidence="11">
    <location>
        <begin position="130"/>
        <end position="152"/>
    </location>
</feature>
<feature type="transmembrane region" description="Helical" evidence="11">
    <location>
        <begin position="866"/>
        <end position="889"/>
    </location>
</feature>
<dbReference type="EMBL" id="SRRU01000009">
    <property type="protein sequence ID" value="TGN78868.1"/>
    <property type="molecule type" value="Genomic_DNA"/>
</dbReference>
<feature type="region of interest" description="Disordered" evidence="10">
    <location>
        <begin position="575"/>
        <end position="614"/>
    </location>
</feature>
<evidence type="ECO:0000256" key="8">
    <source>
        <dbReference type="ARBA" id="ARBA00023136"/>
    </source>
</evidence>
<keyword evidence="7 11" id="KW-1133">Transmembrane helix</keyword>
<protein>
    <submittedName>
        <fullName evidence="14">ABC transporter ATP-binding protein</fullName>
    </submittedName>
</protein>
<keyword evidence="15" id="KW-1185">Reference proteome</keyword>
<evidence type="ECO:0000256" key="3">
    <source>
        <dbReference type="ARBA" id="ARBA00022475"/>
    </source>
</evidence>
<comment type="subcellular location">
    <subcellularLocation>
        <location evidence="1">Cell membrane</location>
        <topology evidence="1">Multi-pass membrane protein</topology>
    </subcellularLocation>
</comment>
<keyword evidence="2" id="KW-0813">Transport</keyword>
<dbReference type="Pfam" id="PF00664">
    <property type="entry name" value="ABC_membrane"/>
    <property type="match status" value="2"/>
</dbReference>
<reference evidence="14 15" key="1">
    <citation type="submission" date="2019-04" db="EMBL/GenBank/DDBJ databases">
        <title>Streptomyces sp. nov. Bv016 isolated from bark of Buahinia variegata.</title>
        <authorList>
            <person name="Kanchanasin P."/>
            <person name="Tanasupawat S."/>
            <person name="Yuki M."/>
            <person name="Kudo T."/>
        </authorList>
    </citation>
    <scope>NUCLEOTIDE SEQUENCE [LARGE SCALE GENOMIC DNA]</scope>
    <source>
        <strain evidence="14 15">JCM 4765</strain>
    </source>
</reference>
<feature type="domain" description="ABC transporter" evidence="12">
    <location>
        <begin position="337"/>
        <end position="571"/>
    </location>
</feature>
<dbReference type="Pfam" id="PF00005">
    <property type="entry name" value="ABC_tran"/>
    <property type="match status" value="2"/>
</dbReference>
<dbReference type="GO" id="GO:0016887">
    <property type="term" value="F:ATP hydrolysis activity"/>
    <property type="evidence" value="ECO:0007669"/>
    <property type="project" value="InterPro"/>
</dbReference>
<evidence type="ECO:0000256" key="1">
    <source>
        <dbReference type="ARBA" id="ARBA00004651"/>
    </source>
</evidence>
<dbReference type="InterPro" id="IPR003593">
    <property type="entry name" value="AAA+_ATPase"/>
</dbReference>
<sequence>MPADRGLRRLLAYSLRHRATVAGALAATLLATGAALLVPLIQRTVVDRVVLTRELGLLPCVIALMATGVVRFAAGAGRRYLAARLSYDVQYGLRNDIFRTLSRLDGVRQDELRAGQLVSRAISDLTMVQGLLMLLPHVLAGALMFLLALGVMVVLSPALTLVMLLVLPLLLFTALHSDRRMYGAATEAQQQEAVVAGVVDASVAGVHVVKGFAQEAYETRRLEAAARRLFTARSRIVRLNGLYGATLQGLPLLGQAGVLALGGWMAARGSISVGTLVAFSAYLAEMVAPMRGLAALVTGVHQARASVARVFEVIDTRALVTEAPGAAALSPSAPATVELDDVTFGYGCGAPVLNGLTLSVTAGETLALIGPAGSGKSTVMALLTRFYDVQGGAVRVGGADVRDLTLGSLRSAFGLVPEHSFLFSGTIRENIAYGRPDAGDEEVRAAARAAGADLFVSALPGGYGTPVGERGLSLSGGQRQRLALARALLVEPRILLLDDATSQVDPHTEAEIHQALRDVTRGRTTVLVARRRSSIALADRVAVLDEGRLVDVGTHSELMARCARYRVLLAQQEEPAPAPMPTTPDPVPSPAESEPVAAGAPGDTLPSHPEARAPAGLTGAAVAPALRPEPDYGPAQLLRPFRVALAVGALLVVLDALSGVFFPLFIRGGIDDGVRQAATGTVLGMALAAGAVVVVGWGISFAQIRVNGATGERIRYFLRLRAFAHLHRLDLQYYEREAAGRTMTRLTSDVEAVASFAQTGFATAAVSVLSMLGMLVLLFSLDWPLALVACGAVPVLLLVTFLFRPASARAYDAAREQAGVVNSLLRESTEGLRLAQSFGRTGVDAARFGQHADVYRAARLRAQRLMALYFGLVEFLPEAVASCVLVIGASRVVHGAVSVGTLVVLLLYVSAFFAALLQLAQVLDGYQQSATSFRRIQELFRDPAGTSQAATPLVVERLAGHIEFHDVRFRYRGAHRDAVAGIDLTVPAGQCLAVVGATGAGKSTLVKLVARYYDATSGTVRVDGYDVCELDSTAYRKRLGVVPQESHLHEGTVGEAIAYGRPDASGTEVEAAARAVGAHDVLSRLPGGYAHPVTEGGRSLSAGERQLIALARAQLIAPDVLILDEATSALDPATEGAVSDAIGRLSAGRTALIVAHRPDTAARADRVVLVDSGRIVASGTHQELMAEERYARLWQHEARAHAPAVP</sequence>
<evidence type="ECO:0000256" key="6">
    <source>
        <dbReference type="ARBA" id="ARBA00022840"/>
    </source>
</evidence>
<dbReference type="Proteomes" id="UP000298513">
    <property type="component" value="Unassembled WGS sequence"/>
</dbReference>
<feature type="transmembrane region" description="Helical" evidence="11">
    <location>
        <begin position="158"/>
        <end position="175"/>
    </location>
</feature>
<dbReference type="InterPro" id="IPR027417">
    <property type="entry name" value="P-loop_NTPase"/>
</dbReference>
<dbReference type="SUPFAM" id="SSF52540">
    <property type="entry name" value="P-loop containing nucleoside triphosphate hydrolases"/>
    <property type="match status" value="2"/>
</dbReference>
<keyword evidence="3" id="KW-1003">Cell membrane</keyword>
<dbReference type="Gene3D" id="3.40.50.300">
    <property type="entry name" value="P-loop containing nucleotide triphosphate hydrolases"/>
    <property type="match status" value="2"/>
</dbReference>
<dbReference type="GO" id="GO:0005886">
    <property type="term" value="C:plasma membrane"/>
    <property type="evidence" value="ECO:0007669"/>
    <property type="project" value="UniProtKB-SubCell"/>
</dbReference>
<feature type="domain" description="ABC transmembrane type-1" evidence="13">
    <location>
        <begin position="22"/>
        <end position="302"/>
    </location>
</feature>
<gene>
    <name evidence="14" type="ORF">E5082_24780</name>
</gene>
<feature type="domain" description="ABC transporter" evidence="12">
    <location>
        <begin position="962"/>
        <end position="1197"/>
    </location>
</feature>
<organism evidence="14 15">
    <name type="scientific">Streptomyces griseoluteus</name>
    <dbReference type="NCBI Taxonomy" id="29306"/>
    <lineage>
        <taxon>Bacteria</taxon>
        <taxon>Bacillati</taxon>
        <taxon>Actinomycetota</taxon>
        <taxon>Actinomycetes</taxon>
        <taxon>Kitasatosporales</taxon>
        <taxon>Streptomycetaceae</taxon>
        <taxon>Streptomyces</taxon>
    </lineage>
</organism>
<dbReference type="PANTHER" id="PTHR43394:SF1">
    <property type="entry name" value="ATP-BINDING CASSETTE SUB-FAMILY B MEMBER 10, MITOCHONDRIAL"/>
    <property type="match status" value="1"/>
</dbReference>